<sequence length="265" mass="29971">MSQFAPEIEIRNLNVFYTSNKKAVGALKDISVNIPKNKLTTIIGPSGCGKTTLLKTINRLHDIQDDVRVEGKIYIGQEDIYHPDHPVPELRKRVGLVAQRPYPLPASIYNNVAFGPRLHSKLPKQELTEIVETSLRKANLWEEVKDRLDSPAADLSIGQQQRLCLARTLAVEPEVILCDEVTSALDPISAKEIEDLLYSLKENYTIVLVSHVLRQARRLSDYIIFLYLGEVIEVREAEEFFLNPQNEKSQQYIQGAIGGGDYSRF</sequence>
<name>A0A8A7KE15_9FIRM</name>
<evidence type="ECO:0000256" key="1">
    <source>
        <dbReference type="ARBA" id="ARBA00022741"/>
    </source>
</evidence>
<dbReference type="GO" id="GO:0035435">
    <property type="term" value="P:phosphate ion transmembrane transport"/>
    <property type="evidence" value="ECO:0007669"/>
    <property type="project" value="InterPro"/>
</dbReference>
<dbReference type="SMART" id="SM00382">
    <property type="entry name" value="AAA"/>
    <property type="match status" value="1"/>
</dbReference>
<dbReference type="InterPro" id="IPR003439">
    <property type="entry name" value="ABC_transporter-like_ATP-bd"/>
</dbReference>
<dbReference type="PANTHER" id="PTHR43423:SF1">
    <property type="entry name" value="ABC TRANSPORTER I FAMILY MEMBER 17"/>
    <property type="match status" value="1"/>
</dbReference>
<dbReference type="EMBL" id="CP046640">
    <property type="protein sequence ID" value="QTL99661.1"/>
    <property type="molecule type" value="Genomic_DNA"/>
</dbReference>
<keyword evidence="2 4" id="KW-0067">ATP-binding</keyword>
<dbReference type="InterPro" id="IPR005670">
    <property type="entry name" value="PstB-like"/>
</dbReference>
<protein>
    <submittedName>
        <fullName evidence="4">ATP-binding cassette domain-containing protein</fullName>
    </submittedName>
</protein>
<accession>A0A8A7KE15</accession>
<proteinExistence type="predicted"/>
<dbReference type="GO" id="GO:0016887">
    <property type="term" value="F:ATP hydrolysis activity"/>
    <property type="evidence" value="ECO:0007669"/>
    <property type="project" value="InterPro"/>
</dbReference>
<gene>
    <name evidence="4" type="ORF">GM661_17725</name>
</gene>
<dbReference type="PANTHER" id="PTHR43423">
    <property type="entry name" value="ABC TRANSPORTER I FAMILY MEMBER 17"/>
    <property type="match status" value="1"/>
</dbReference>
<organism evidence="4 5">
    <name type="scientific">Iocasia fonsfrigidae</name>
    <dbReference type="NCBI Taxonomy" id="2682810"/>
    <lineage>
        <taxon>Bacteria</taxon>
        <taxon>Bacillati</taxon>
        <taxon>Bacillota</taxon>
        <taxon>Clostridia</taxon>
        <taxon>Halanaerobiales</taxon>
        <taxon>Halanaerobiaceae</taxon>
        <taxon>Iocasia</taxon>
    </lineage>
</organism>
<dbReference type="Proteomes" id="UP000665020">
    <property type="component" value="Chromosome"/>
</dbReference>
<dbReference type="RefSeq" id="WP_230867987.1">
    <property type="nucleotide sequence ID" value="NZ_CP046640.1"/>
</dbReference>
<dbReference type="KEGG" id="ifn:GM661_17725"/>
<dbReference type="GO" id="GO:0005315">
    <property type="term" value="F:phosphate transmembrane transporter activity"/>
    <property type="evidence" value="ECO:0007669"/>
    <property type="project" value="InterPro"/>
</dbReference>
<dbReference type="Gene3D" id="3.40.50.300">
    <property type="entry name" value="P-loop containing nucleotide triphosphate hydrolases"/>
    <property type="match status" value="1"/>
</dbReference>
<evidence type="ECO:0000259" key="3">
    <source>
        <dbReference type="PROSITE" id="PS50893"/>
    </source>
</evidence>
<dbReference type="AlphaFoldDB" id="A0A8A7KE15"/>
<evidence type="ECO:0000313" key="5">
    <source>
        <dbReference type="Proteomes" id="UP000665020"/>
    </source>
</evidence>
<dbReference type="PROSITE" id="PS50893">
    <property type="entry name" value="ABC_TRANSPORTER_2"/>
    <property type="match status" value="1"/>
</dbReference>
<keyword evidence="1" id="KW-0547">Nucleotide-binding</keyword>
<dbReference type="SUPFAM" id="SSF52540">
    <property type="entry name" value="P-loop containing nucleoside triphosphate hydrolases"/>
    <property type="match status" value="1"/>
</dbReference>
<dbReference type="InterPro" id="IPR027417">
    <property type="entry name" value="P-loop_NTPase"/>
</dbReference>
<dbReference type="Pfam" id="PF00005">
    <property type="entry name" value="ABC_tran"/>
    <property type="match status" value="1"/>
</dbReference>
<dbReference type="CDD" id="cd03260">
    <property type="entry name" value="ABC_PstB_phosphate_transporter"/>
    <property type="match status" value="1"/>
</dbReference>
<evidence type="ECO:0000256" key="2">
    <source>
        <dbReference type="ARBA" id="ARBA00022840"/>
    </source>
</evidence>
<reference evidence="4" key="1">
    <citation type="submission" date="2019-12" db="EMBL/GenBank/DDBJ databases">
        <authorList>
            <person name="zhang j."/>
            <person name="sun C.M."/>
        </authorList>
    </citation>
    <scope>NUCLEOTIDE SEQUENCE</scope>
    <source>
        <strain evidence="4">NS-1</strain>
    </source>
</reference>
<dbReference type="GO" id="GO:0016020">
    <property type="term" value="C:membrane"/>
    <property type="evidence" value="ECO:0007669"/>
    <property type="project" value="InterPro"/>
</dbReference>
<keyword evidence="5" id="KW-1185">Reference proteome</keyword>
<evidence type="ECO:0000313" key="4">
    <source>
        <dbReference type="EMBL" id="QTL99661.1"/>
    </source>
</evidence>
<dbReference type="GO" id="GO:0005524">
    <property type="term" value="F:ATP binding"/>
    <property type="evidence" value="ECO:0007669"/>
    <property type="project" value="UniProtKB-KW"/>
</dbReference>
<feature type="domain" description="ABC transporter" evidence="3">
    <location>
        <begin position="10"/>
        <end position="253"/>
    </location>
</feature>
<dbReference type="InterPro" id="IPR003593">
    <property type="entry name" value="AAA+_ATPase"/>
</dbReference>